<keyword evidence="2" id="KW-1185">Reference proteome</keyword>
<accession>A0A9P1DZF4</accession>
<dbReference type="Proteomes" id="UP001152484">
    <property type="component" value="Unassembled WGS sequence"/>
</dbReference>
<dbReference type="AlphaFoldDB" id="A0A9P1DZF4"/>
<organism evidence="1 2">
    <name type="scientific">Cuscuta europaea</name>
    <name type="common">European dodder</name>
    <dbReference type="NCBI Taxonomy" id="41803"/>
    <lineage>
        <taxon>Eukaryota</taxon>
        <taxon>Viridiplantae</taxon>
        <taxon>Streptophyta</taxon>
        <taxon>Embryophyta</taxon>
        <taxon>Tracheophyta</taxon>
        <taxon>Spermatophyta</taxon>
        <taxon>Magnoliopsida</taxon>
        <taxon>eudicotyledons</taxon>
        <taxon>Gunneridae</taxon>
        <taxon>Pentapetalae</taxon>
        <taxon>asterids</taxon>
        <taxon>lamiids</taxon>
        <taxon>Solanales</taxon>
        <taxon>Convolvulaceae</taxon>
        <taxon>Cuscuteae</taxon>
        <taxon>Cuscuta</taxon>
        <taxon>Cuscuta subgen. Cuscuta</taxon>
    </lineage>
</organism>
<comment type="caution">
    <text evidence="1">The sequence shown here is derived from an EMBL/GenBank/DDBJ whole genome shotgun (WGS) entry which is preliminary data.</text>
</comment>
<gene>
    <name evidence="1" type="ORF">CEURO_LOCUS2416</name>
</gene>
<reference evidence="1" key="1">
    <citation type="submission" date="2022-07" db="EMBL/GenBank/DDBJ databases">
        <authorList>
            <person name="Macas J."/>
            <person name="Novak P."/>
            <person name="Neumann P."/>
        </authorList>
    </citation>
    <scope>NUCLEOTIDE SEQUENCE</scope>
</reference>
<name>A0A9P1DZF4_CUSEU</name>
<protein>
    <submittedName>
        <fullName evidence="1">Uncharacterized protein</fullName>
    </submittedName>
</protein>
<evidence type="ECO:0000313" key="1">
    <source>
        <dbReference type="EMBL" id="CAH9066650.1"/>
    </source>
</evidence>
<evidence type="ECO:0000313" key="2">
    <source>
        <dbReference type="Proteomes" id="UP001152484"/>
    </source>
</evidence>
<sequence>MDCIFAIDCGPCTHRRPMAFSHIKWHSSWRSAQCHWVADPCWRMMAAYSLRGGVKVVADLMEGGGGTIGGGVDFEQWRLGINVHLQAHRRTLTYPCPVNF</sequence>
<dbReference type="EMBL" id="CAMAPE010000005">
    <property type="protein sequence ID" value="CAH9066650.1"/>
    <property type="molecule type" value="Genomic_DNA"/>
</dbReference>
<proteinExistence type="predicted"/>